<dbReference type="EMBL" id="QJKJ01003332">
    <property type="protein sequence ID" value="RDX98959.1"/>
    <property type="molecule type" value="Genomic_DNA"/>
</dbReference>
<sequence length="108" mass="12405">MLTLSIKTNEVKCLKASIKYEAWCWHMRFGHLNFGALKSLGDENMIKEIPHINHPNQLCKACLLGKHARSFSKEAKSRENESLQLVHIDMCDAILHLEDLSVFLETKI</sequence>
<keyword evidence="3" id="KW-1185">Reference proteome</keyword>
<accession>A0A371H847</accession>
<organism evidence="2 3">
    <name type="scientific">Mucuna pruriens</name>
    <name type="common">Velvet bean</name>
    <name type="synonym">Dolichos pruriens</name>
    <dbReference type="NCBI Taxonomy" id="157652"/>
    <lineage>
        <taxon>Eukaryota</taxon>
        <taxon>Viridiplantae</taxon>
        <taxon>Streptophyta</taxon>
        <taxon>Embryophyta</taxon>
        <taxon>Tracheophyta</taxon>
        <taxon>Spermatophyta</taxon>
        <taxon>Magnoliopsida</taxon>
        <taxon>eudicotyledons</taxon>
        <taxon>Gunneridae</taxon>
        <taxon>Pentapetalae</taxon>
        <taxon>rosids</taxon>
        <taxon>fabids</taxon>
        <taxon>Fabales</taxon>
        <taxon>Fabaceae</taxon>
        <taxon>Papilionoideae</taxon>
        <taxon>50 kb inversion clade</taxon>
        <taxon>NPAAA clade</taxon>
        <taxon>indigoferoid/millettioid clade</taxon>
        <taxon>Phaseoleae</taxon>
        <taxon>Mucuna</taxon>
    </lineage>
</organism>
<feature type="non-terminal residue" evidence="2">
    <location>
        <position position="1"/>
    </location>
</feature>
<dbReference type="Proteomes" id="UP000257109">
    <property type="component" value="Unassembled WGS sequence"/>
</dbReference>
<protein>
    <recommendedName>
        <fullName evidence="1">GAG-pre-integrase domain-containing protein</fullName>
    </recommendedName>
</protein>
<evidence type="ECO:0000313" key="2">
    <source>
        <dbReference type="EMBL" id="RDX98959.1"/>
    </source>
</evidence>
<dbReference type="InterPro" id="IPR025724">
    <property type="entry name" value="GAG-pre-integrase_dom"/>
</dbReference>
<reference evidence="2" key="1">
    <citation type="submission" date="2018-05" db="EMBL/GenBank/DDBJ databases">
        <title>Draft genome of Mucuna pruriens seed.</title>
        <authorList>
            <person name="Nnadi N.E."/>
            <person name="Vos R."/>
            <person name="Hasami M.H."/>
            <person name="Devisetty U.K."/>
            <person name="Aguiy J.C."/>
        </authorList>
    </citation>
    <scope>NUCLEOTIDE SEQUENCE [LARGE SCALE GENOMIC DNA]</scope>
    <source>
        <strain evidence="2">JCA_2017</strain>
    </source>
</reference>
<dbReference type="AlphaFoldDB" id="A0A371H847"/>
<feature type="domain" description="GAG-pre-integrase" evidence="1">
    <location>
        <begin position="7"/>
        <end position="67"/>
    </location>
</feature>
<proteinExistence type="predicted"/>
<evidence type="ECO:0000313" key="3">
    <source>
        <dbReference type="Proteomes" id="UP000257109"/>
    </source>
</evidence>
<name>A0A371H847_MUCPR</name>
<comment type="caution">
    <text evidence="2">The sequence shown here is derived from an EMBL/GenBank/DDBJ whole genome shotgun (WGS) entry which is preliminary data.</text>
</comment>
<dbReference type="Pfam" id="PF13976">
    <property type="entry name" value="gag_pre-integrs"/>
    <property type="match status" value="1"/>
</dbReference>
<evidence type="ECO:0000259" key="1">
    <source>
        <dbReference type="Pfam" id="PF13976"/>
    </source>
</evidence>
<gene>
    <name evidence="2" type="ORF">CR513_18068</name>
</gene>